<dbReference type="OrthoDB" id="643766at2"/>
<dbReference type="Gene3D" id="2.60.120.1440">
    <property type="match status" value="1"/>
</dbReference>
<dbReference type="InterPro" id="IPR006860">
    <property type="entry name" value="FecR"/>
</dbReference>
<keyword evidence="1" id="KW-0812">Transmembrane</keyword>
<dbReference type="PIRSF" id="PIRSF018266">
    <property type="entry name" value="FecR"/>
    <property type="match status" value="1"/>
</dbReference>
<dbReference type="PANTHER" id="PTHR30273:SF2">
    <property type="entry name" value="PROTEIN FECR"/>
    <property type="match status" value="1"/>
</dbReference>
<dbReference type="InterPro" id="IPR012373">
    <property type="entry name" value="Ferrdict_sens_TM"/>
</dbReference>
<dbReference type="Gene3D" id="3.55.50.30">
    <property type="match status" value="1"/>
</dbReference>
<evidence type="ECO:0000259" key="2">
    <source>
        <dbReference type="Pfam" id="PF04773"/>
    </source>
</evidence>
<dbReference type="GO" id="GO:0016989">
    <property type="term" value="F:sigma factor antagonist activity"/>
    <property type="evidence" value="ECO:0007669"/>
    <property type="project" value="TreeGrafter"/>
</dbReference>
<sequence>MSDQQLLAYIRGELSQEETDSFLDWIEASPDHRARYRLIRNAWDLVILSHSDDMDSVSADQAYRMLKTRMGSLREEVAEDKRRTWNISGIAKIAAAILLAVTASWYFLRHRSDTIGYHHIEVSVGQRVKLVLADSTIVWLAAGSEFTYPERFDRQKRYVVLNGEAQFHVATDKQRPFEVETATHTVSVLGTEFNVYAYDEASHFETTLYAGSVSIRNHRSTNQNIQLQPGQKLSYDKGRASTRLQHDIDSTEMIDRIEGYLIFNKTPFSDMAERLSRYYQKPIRIKDPGIASYECTGKFHYQEKLEKILEVVRAGRPFGYKITDHEVEIFAQD</sequence>
<name>A0A1T5CUS6_9SPHI</name>
<reference evidence="4 5" key="1">
    <citation type="submission" date="2017-02" db="EMBL/GenBank/DDBJ databases">
        <authorList>
            <person name="Peterson S.W."/>
        </authorList>
    </citation>
    <scope>NUCLEOTIDE SEQUENCE [LARGE SCALE GENOMIC DNA]</scope>
    <source>
        <strain evidence="4 5">DSM 22899</strain>
    </source>
</reference>
<evidence type="ECO:0000313" key="4">
    <source>
        <dbReference type="EMBL" id="SKB63209.1"/>
    </source>
</evidence>
<dbReference type="RefSeq" id="WP_079717057.1">
    <property type="nucleotide sequence ID" value="NZ_FUYS01000005.1"/>
</dbReference>
<feature type="transmembrane region" description="Helical" evidence="1">
    <location>
        <begin position="89"/>
        <end position="108"/>
    </location>
</feature>
<evidence type="ECO:0000259" key="3">
    <source>
        <dbReference type="Pfam" id="PF16344"/>
    </source>
</evidence>
<protein>
    <submittedName>
        <fullName evidence="4">FecR family protein</fullName>
    </submittedName>
</protein>
<keyword evidence="1" id="KW-0472">Membrane</keyword>
<evidence type="ECO:0000313" key="5">
    <source>
        <dbReference type="Proteomes" id="UP000190541"/>
    </source>
</evidence>
<dbReference type="Pfam" id="PF04773">
    <property type="entry name" value="FecR"/>
    <property type="match status" value="1"/>
</dbReference>
<dbReference type="PANTHER" id="PTHR30273">
    <property type="entry name" value="PERIPLASMIC SIGNAL SENSOR AND SIGMA FACTOR ACTIVATOR FECR-RELATED"/>
    <property type="match status" value="1"/>
</dbReference>
<dbReference type="InterPro" id="IPR032508">
    <property type="entry name" value="FecR_C"/>
</dbReference>
<organism evidence="4 5">
    <name type="scientific">Parapedobacter luteus</name>
    <dbReference type="NCBI Taxonomy" id="623280"/>
    <lineage>
        <taxon>Bacteria</taxon>
        <taxon>Pseudomonadati</taxon>
        <taxon>Bacteroidota</taxon>
        <taxon>Sphingobacteriia</taxon>
        <taxon>Sphingobacteriales</taxon>
        <taxon>Sphingobacteriaceae</taxon>
        <taxon>Parapedobacter</taxon>
    </lineage>
</organism>
<dbReference type="Proteomes" id="UP000190541">
    <property type="component" value="Unassembled WGS sequence"/>
</dbReference>
<evidence type="ECO:0000256" key="1">
    <source>
        <dbReference type="SAM" id="Phobius"/>
    </source>
</evidence>
<feature type="domain" description="FecR protein" evidence="2">
    <location>
        <begin position="120"/>
        <end position="213"/>
    </location>
</feature>
<accession>A0A1T5CUS6</accession>
<keyword evidence="5" id="KW-1185">Reference proteome</keyword>
<dbReference type="AlphaFoldDB" id="A0A1T5CUS6"/>
<keyword evidence="1" id="KW-1133">Transmembrane helix</keyword>
<proteinExistence type="predicted"/>
<feature type="domain" description="Protein FecR C-terminal" evidence="3">
    <location>
        <begin position="260"/>
        <end position="329"/>
    </location>
</feature>
<dbReference type="STRING" id="623280.SAMN05660226_02367"/>
<dbReference type="EMBL" id="FUYS01000005">
    <property type="protein sequence ID" value="SKB63209.1"/>
    <property type="molecule type" value="Genomic_DNA"/>
</dbReference>
<dbReference type="Pfam" id="PF16344">
    <property type="entry name" value="FecR_C"/>
    <property type="match status" value="1"/>
</dbReference>
<gene>
    <name evidence="4" type="ORF">SAMN05660226_02367</name>
</gene>